<reference evidence="2 3" key="1">
    <citation type="submission" date="2018-11" db="EMBL/GenBank/DDBJ databases">
        <authorList>
            <consortium name="Pathogen Informatics"/>
        </authorList>
    </citation>
    <scope>NUCLEOTIDE SEQUENCE [LARGE SCALE GENOMIC DNA]</scope>
</reference>
<feature type="transmembrane region" description="Helical" evidence="1">
    <location>
        <begin position="281"/>
        <end position="299"/>
    </location>
</feature>
<keyword evidence="3" id="KW-1185">Reference proteome</keyword>
<keyword evidence="1" id="KW-0472">Membrane</keyword>
<protein>
    <submittedName>
        <fullName evidence="2">Uncharacterized protein</fullName>
    </submittedName>
</protein>
<dbReference type="AlphaFoldDB" id="A0A3P7QC98"/>
<keyword evidence="1" id="KW-1133">Transmembrane helix</keyword>
<dbReference type="Proteomes" id="UP000271098">
    <property type="component" value="Unassembled WGS sequence"/>
</dbReference>
<keyword evidence="1" id="KW-0812">Transmembrane</keyword>
<evidence type="ECO:0000313" key="3">
    <source>
        <dbReference type="Proteomes" id="UP000271098"/>
    </source>
</evidence>
<evidence type="ECO:0000256" key="1">
    <source>
        <dbReference type="SAM" id="Phobius"/>
    </source>
</evidence>
<feature type="transmembrane region" description="Helical" evidence="1">
    <location>
        <begin position="311"/>
        <end position="328"/>
    </location>
</feature>
<evidence type="ECO:0000313" key="2">
    <source>
        <dbReference type="EMBL" id="VDN27999.1"/>
    </source>
</evidence>
<organism evidence="2 3">
    <name type="scientific">Gongylonema pulchrum</name>
    <dbReference type="NCBI Taxonomy" id="637853"/>
    <lineage>
        <taxon>Eukaryota</taxon>
        <taxon>Metazoa</taxon>
        <taxon>Ecdysozoa</taxon>
        <taxon>Nematoda</taxon>
        <taxon>Chromadorea</taxon>
        <taxon>Rhabditida</taxon>
        <taxon>Spirurina</taxon>
        <taxon>Spiruromorpha</taxon>
        <taxon>Spiruroidea</taxon>
        <taxon>Gongylonematidae</taxon>
        <taxon>Gongylonema</taxon>
    </lineage>
</organism>
<dbReference type="OrthoDB" id="5792636at2759"/>
<dbReference type="EMBL" id="UYRT01083829">
    <property type="protein sequence ID" value="VDN27999.1"/>
    <property type="molecule type" value="Genomic_DNA"/>
</dbReference>
<accession>A0A3P7QC98</accession>
<proteinExistence type="predicted"/>
<name>A0A3P7QC98_9BILA</name>
<gene>
    <name evidence="2" type="ORF">GPUH_LOCUS16494</name>
</gene>
<sequence length="347" mass="40228">MLSCFICRLRGEDERECCKSRWGGGGGRSERWKNGECKGMQSLHRPGHRIAMTLYFALSATYSMLMPIAENNVHTRWTTACRLVGLAVEKALASDRTRKIKLIDFSRLPRFLSHDIRSAEHVTRALRSVELCSSVDLISLFSLMKFDRDCDRNSLLVIFTDACDYDRGNLNLTHLPNCALRFVCVLQENLVDDAQIARLLAITLATEGFIGDCDPKEVEPFLPYFISDYDSLETCSKYLAKDLFDTPVYKLKCGSLMAYFKVWLLKYVLEKYVNIKSWTRTYTHIYICICIYIYLYMSSFTTRCLRCYRSCMFHALILVLNTAAYVVTNTNVRFLRVFFQQVFQKMF</sequence>